<dbReference type="Gene3D" id="3.20.20.190">
    <property type="entry name" value="Phosphatidylinositol (PI) phosphodiesterase"/>
    <property type="match status" value="1"/>
</dbReference>
<dbReference type="InterPro" id="IPR000909">
    <property type="entry name" value="PLipase_C_PInositol-sp_X_dom"/>
</dbReference>
<keyword evidence="14" id="KW-1185">Reference proteome</keyword>
<name>B7S3T2_PHATC</name>
<dbReference type="InterPro" id="IPR018247">
    <property type="entry name" value="EF_Hand_1_Ca_BS"/>
</dbReference>
<keyword evidence="3" id="KW-0106">Calcium</keyword>
<dbReference type="SMART" id="SM00148">
    <property type="entry name" value="PLCXc"/>
    <property type="match status" value="1"/>
</dbReference>
<dbReference type="RefSeq" id="XP_002176218.1">
    <property type="nucleotide sequence ID" value="XM_002176182.1"/>
</dbReference>
<dbReference type="GeneID" id="7204952"/>
<dbReference type="InterPro" id="IPR001192">
    <property type="entry name" value="PI-PLC_fam"/>
</dbReference>
<dbReference type="InterPro" id="IPR011992">
    <property type="entry name" value="EF-hand-dom_pair"/>
</dbReference>
<reference evidence="14" key="2">
    <citation type="submission" date="2008-08" db="EMBL/GenBank/DDBJ databases">
        <authorList>
            <consortium name="Diatom Consortium"/>
            <person name="Grigoriev I."/>
            <person name="Grimwood J."/>
            <person name="Kuo A."/>
            <person name="Otillar R.P."/>
            <person name="Salamov A."/>
            <person name="Detter J.C."/>
            <person name="Lindquist E."/>
            <person name="Shapiro H."/>
            <person name="Lucas S."/>
            <person name="Glavina del Rio T."/>
            <person name="Pitluck S."/>
            <person name="Rokhsar D."/>
            <person name="Bowler C."/>
        </authorList>
    </citation>
    <scope>GENOME REANNOTATION</scope>
    <source>
        <strain evidence="14">CCAP 1055/1</strain>
    </source>
</reference>
<dbReference type="SMART" id="SM00149">
    <property type="entry name" value="PLCYc"/>
    <property type="match status" value="1"/>
</dbReference>
<evidence type="ECO:0000313" key="12">
    <source>
        <dbReference type="EMBL" id="EEC42766.1"/>
    </source>
</evidence>
<dbReference type="Proteomes" id="UP000000759">
    <property type="component" value="Unassembled WGS sequence"/>
</dbReference>
<evidence type="ECO:0000313" key="14">
    <source>
        <dbReference type="Proteomes" id="UP000000759"/>
    </source>
</evidence>
<feature type="compositionally biased region" description="Acidic residues" evidence="8">
    <location>
        <begin position="1"/>
        <end position="12"/>
    </location>
</feature>
<dbReference type="InterPro" id="IPR035892">
    <property type="entry name" value="C2_domain_sf"/>
</dbReference>
<dbReference type="InterPro" id="IPR001711">
    <property type="entry name" value="PLipase_C_Pinositol-sp_Y"/>
</dbReference>
<dbReference type="SMART" id="SM00239">
    <property type="entry name" value="C2"/>
    <property type="match status" value="1"/>
</dbReference>
<dbReference type="InParanoid" id="B7S3T2"/>
<dbReference type="PANTHER" id="PTHR10336:SF36">
    <property type="entry name" value="1-PHOSPHATIDYLINOSITOL 4,5-BISPHOSPHATE PHOSPHODIESTERASE BETA-4"/>
    <property type="match status" value="1"/>
</dbReference>
<evidence type="ECO:0000256" key="1">
    <source>
        <dbReference type="ARBA" id="ARBA00012368"/>
    </source>
</evidence>
<dbReference type="PANTHER" id="PTHR10336">
    <property type="entry name" value="PHOSPHOINOSITIDE-SPECIFIC PHOSPHOLIPASE C FAMILY PROTEIN"/>
    <property type="match status" value="1"/>
</dbReference>
<feature type="region of interest" description="Disordered" evidence="8">
    <location>
        <begin position="1"/>
        <end position="24"/>
    </location>
</feature>
<dbReference type="KEGG" id="pti:PHATRDRAFT_bd1000"/>
<dbReference type="Pfam" id="PF00168">
    <property type="entry name" value="C2"/>
    <property type="match status" value="1"/>
</dbReference>
<organism evidence="13 14">
    <name type="scientific">Phaeodactylum tricornutum (strain CCAP 1055/1)</name>
    <dbReference type="NCBI Taxonomy" id="556484"/>
    <lineage>
        <taxon>Eukaryota</taxon>
        <taxon>Sar</taxon>
        <taxon>Stramenopiles</taxon>
        <taxon>Ochrophyta</taxon>
        <taxon>Bacillariophyta</taxon>
        <taxon>Bacillariophyceae</taxon>
        <taxon>Bacillariophycidae</taxon>
        <taxon>Naviculales</taxon>
        <taxon>Phaeodactylaceae</taxon>
        <taxon>Phaeodactylum</taxon>
    </lineage>
</organism>
<dbReference type="EMBL" id="DS999277">
    <property type="protein sequence ID" value="EEC42766.1"/>
    <property type="molecule type" value="Genomic_DNA"/>
</dbReference>
<feature type="compositionally biased region" description="Acidic residues" evidence="8">
    <location>
        <begin position="558"/>
        <end position="575"/>
    </location>
</feature>
<dbReference type="Pfam" id="PF00387">
    <property type="entry name" value="PI-PLC-Y"/>
    <property type="match status" value="1"/>
</dbReference>
<dbReference type="PRINTS" id="PR00390">
    <property type="entry name" value="PHPHLIPASEC"/>
</dbReference>
<dbReference type="PROSITE" id="PS50222">
    <property type="entry name" value="EF_HAND_2"/>
    <property type="match status" value="1"/>
</dbReference>
<dbReference type="PROSITE" id="PS00018">
    <property type="entry name" value="EF_HAND_1"/>
    <property type="match status" value="1"/>
</dbReference>
<dbReference type="InterPro" id="IPR002048">
    <property type="entry name" value="EF_hand_dom"/>
</dbReference>
<dbReference type="PROSITE" id="PS50007">
    <property type="entry name" value="PIPLC_X_DOMAIN"/>
    <property type="match status" value="1"/>
</dbReference>
<dbReference type="SUPFAM" id="SSF49562">
    <property type="entry name" value="C2 domain (Calcium/lipid-binding domain, CaLB)"/>
    <property type="match status" value="1"/>
</dbReference>
<dbReference type="GO" id="GO:0048015">
    <property type="term" value="P:phosphatidylinositol-mediated signaling"/>
    <property type="evidence" value="ECO:0007669"/>
    <property type="project" value="TreeGrafter"/>
</dbReference>
<evidence type="ECO:0000256" key="4">
    <source>
        <dbReference type="ARBA" id="ARBA00022963"/>
    </source>
</evidence>
<dbReference type="eggNOG" id="KOG0169">
    <property type="taxonomic scope" value="Eukaryota"/>
</dbReference>
<protein>
    <recommendedName>
        <fullName evidence="1 7">Phosphoinositide phospholipase C</fullName>
        <ecNumber evidence="1 7">3.1.4.11</ecNumber>
    </recommendedName>
</protein>
<evidence type="ECO:0000259" key="9">
    <source>
        <dbReference type="PROSITE" id="PS50004"/>
    </source>
</evidence>
<dbReference type="Gene3D" id="2.60.40.150">
    <property type="entry name" value="C2 domain"/>
    <property type="match status" value="1"/>
</dbReference>
<keyword evidence="5 7" id="KW-0443">Lipid metabolism</keyword>
<evidence type="ECO:0000256" key="7">
    <source>
        <dbReference type="RuleBase" id="RU361133"/>
    </source>
</evidence>
<dbReference type="PROSITE" id="PS50008">
    <property type="entry name" value="PIPLC_Y_DOMAIN"/>
    <property type="match status" value="1"/>
</dbReference>
<evidence type="ECO:0000256" key="2">
    <source>
        <dbReference type="ARBA" id="ARBA00022801"/>
    </source>
</evidence>
<dbReference type="InterPro" id="IPR000008">
    <property type="entry name" value="C2_dom"/>
</dbReference>
<dbReference type="STRING" id="556484.B7S3T2"/>
<evidence type="ECO:0000256" key="5">
    <source>
        <dbReference type="ARBA" id="ARBA00023098"/>
    </source>
</evidence>
<feature type="domain" description="PI-PLC Y-box" evidence="10">
    <location>
        <begin position="604"/>
        <end position="715"/>
    </location>
</feature>
<proteinExistence type="predicted"/>
<keyword evidence="4 7" id="KW-0442">Lipid degradation</keyword>
<dbReference type="GO" id="GO:0004435">
    <property type="term" value="F:phosphatidylinositol-4,5-bisphosphate phospholipase C activity"/>
    <property type="evidence" value="ECO:0007669"/>
    <property type="project" value="UniProtKB-EC"/>
</dbReference>
<evidence type="ECO:0000259" key="10">
    <source>
        <dbReference type="PROSITE" id="PS50008"/>
    </source>
</evidence>
<dbReference type="Pfam" id="PF00388">
    <property type="entry name" value="PI-PLC-X"/>
    <property type="match status" value="1"/>
</dbReference>
<keyword evidence="6" id="KW-0807">Transducer</keyword>
<reference evidence="13 14" key="1">
    <citation type="journal article" date="2008" name="Nature">
        <title>The Phaeodactylum genome reveals the evolutionary history of diatom genomes.</title>
        <authorList>
            <person name="Bowler C."/>
            <person name="Allen A.E."/>
            <person name="Badger J.H."/>
            <person name="Grimwood J."/>
            <person name="Jabbari K."/>
            <person name="Kuo A."/>
            <person name="Maheswari U."/>
            <person name="Martens C."/>
            <person name="Maumus F."/>
            <person name="Otillar R.P."/>
            <person name="Rayko E."/>
            <person name="Salamov A."/>
            <person name="Vandepoele K."/>
            <person name="Beszteri B."/>
            <person name="Gruber A."/>
            <person name="Heijde M."/>
            <person name="Katinka M."/>
            <person name="Mock T."/>
            <person name="Valentin K."/>
            <person name="Verret F."/>
            <person name="Berges J.A."/>
            <person name="Brownlee C."/>
            <person name="Cadoret J.P."/>
            <person name="Chiovitti A."/>
            <person name="Choi C.J."/>
            <person name="Coesel S."/>
            <person name="De Martino A."/>
            <person name="Detter J.C."/>
            <person name="Durkin C."/>
            <person name="Falciatore A."/>
            <person name="Fournet J."/>
            <person name="Haruta M."/>
            <person name="Huysman M.J."/>
            <person name="Jenkins B.D."/>
            <person name="Jiroutova K."/>
            <person name="Jorgensen R.E."/>
            <person name="Joubert Y."/>
            <person name="Kaplan A."/>
            <person name="Kroger N."/>
            <person name="Kroth P.G."/>
            <person name="La Roche J."/>
            <person name="Lindquist E."/>
            <person name="Lommer M."/>
            <person name="Martin-Jezequel V."/>
            <person name="Lopez P.J."/>
            <person name="Lucas S."/>
            <person name="Mangogna M."/>
            <person name="McGinnis K."/>
            <person name="Medlin L.K."/>
            <person name="Montsant A."/>
            <person name="Oudot-Le Secq M.P."/>
            <person name="Napoli C."/>
            <person name="Obornik M."/>
            <person name="Parker M.S."/>
            <person name="Petit J.L."/>
            <person name="Porcel B.M."/>
            <person name="Poulsen N."/>
            <person name="Robison M."/>
            <person name="Rychlewski L."/>
            <person name="Rynearson T.A."/>
            <person name="Schmutz J."/>
            <person name="Shapiro H."/>
            <person name="Siaut M."/>
            <person name="Stanley M."/>
            <person name="Sussman M.R."/>
            <person name="Taylor A.R."/>
            <person name="Vardi A."/>
            <person name="von Dassow P."/>
            <person name="Vyverman W."/>
            <person name="Willis A."/>
            <person name="Wyrwicz L.S."/>
            <person name="Rokhsar D.S."/>
            <person name="Weissenbach J."/>
            <person name="Armbrust E.V."/>
            <person name="Green B.R."/>
            <person name="Van de Peer Y."/>
            <person name="Grigoriev I.V."/>
        </authorList>
    </citation>
    <scope>NUCLEOTIDE SEQUENCE [LARGE SCALE GENOMIC DNA]</scope>
    <source>
        <strain evidence="13 14">CCAP 1055/1</strain>
    </source>
</reference>
<dbReference type="RefSeq" id="XP_002176247.1">
    <property type="nucleotide sequence ID" value="XM_002176211.1"/>
</dbReference>
<sequence>MAKTEEELDSGPDEGSLLVLPPDDKKSSLAKTQMMSQRTMKWTQTKTPATSVGKALMEQTQGYNKAIKGIHVSKITSRGKFRSRILTVSHDRFALFCTHQSIKGGSGFLSTMARKLPVPFITRKGVRGFTQPEALRDKYVRYIDIADIDSVQVGVVGTQKLEAAREHNRLKGKDSRVDIHRNEIVTIVHHGHDSLDVLITKKDERVELVNCIQKMRKAYFEAQRNVSNEALLLRYIWYDVDVNRDGQIGETEFNKILNRINFSVKNPGKVFREHIKSKLKSRKQDGLSYPEVMELLQKLKKQKNTSMANLIWDEVFGIEADKVSAGQFLSKFIHAKQGQHNASIANAIEVISSLNQMEINHQFGEPLLVMPDDELSRARFELYLFDVMNSACDPWKLQMIGDVTLDQPMSKYWINTSHNTYLTGDQLQSTSSVEMYMRSLRRGCKCLELDCWDGEKSDSGDYLPIVFHGHTLTSKILFIDIIRGVRSYMAFHKFTYPVILSLENHCSHPFQLAIAKILEDVLGDYLYVPAVDVSQHPLPSPESLRGRVVIKGKRPPEPDDNAEELAEPVDDEEDPYDPKAIPVAGKADTKISKHAKIVKELARLTLFHGTKFKAFEQSITEPFSHMHSIGEAKIGKILSKNPANTDLWRQYNVNHMTRTYPSGTRVDSSNYNPLLAWSVGSQLVALNFQTSDTPLLLNDGRFRENKHSGYVLKPPSVLGIASETLIRTKKQRSRIIPEDNFRKRVLPLCVRVRVLSGSCLPKPRGAKAGEAIDPYVIVTMHDVLRNEDGKATYVYSSHSTASVNDNGFCPVWNDKKTKDFIVNTPEVAMVHFSLRESDVGLDEKVGDATIPINMLRPGYRSIQLLDSNNTRTGPFGFATLLVQIHMTDM</sequence>
<dbReference type="AlphaFoldDB" id="B7S3T2"/>
<keyword evidence="2 7" id="KW-0378">Hydrolase</keyword>
<dbReference type="CDD" id="cd00275">
    <property type="entry name" value="C2_PLC_like"/>
    <property type="match status" value="1"/>
</dbReference>
<feature type="domain" description="EF-hand" evidence="11">
    <location>
        <begin position="228"/>
        <end position="263"/>
    </location>
</feature>
<dbReference type="InterPro" id="IPR017946">
    <property type="entry name" value="PLC-like_Pdiesterase_TIM-brl"/>
</dbReference>
<dbReference type="GO" id="GO:0051209">
    <property type="term" value="P:release of sequestered calcium ion into cytosol"/>
    <property type="evidence" value="ECO:0007669"/>
    <property type="project" value="TreeGrafter"/>
</dbReference>
<evidence type="ECO:0000256" key="6">
    <source>
        <dbReference type="ARBA" id="ARBA00023224"/>
    </source>
</evidence>
<dbReference type="SUPFAM" id="SSF51695">
    <property type="entry name" value="PLC-like phosphodiesterases"/>
    <property type="match status" value="1"/>
</dbReference>
<evidence type="ECO:0000313" key="13">
    <source>
        <dbReference type="EMBL" id="EEC42796.1"/>
    </source>
</evidence>
<dbReference type="OrthoDB" id="269822at2759"/>
<dbReference type="EMBL" id="DS999270">
    <property type="protein sequence ID" value="EEC42796.1"/>
    <property type="molecule type" value="Genomic_DNA"/>
</dbReference>
<dbReference type="CDD" id="cd08558">
    <property type="entry name" value="PI-PLCc_eukaryota"/>
    <property type="match status" value="1"/>
</dbReference>
<dbReference type="SUPFAM" id="SSF47473">
    <property type="entry name" value="EF-hand"/>
    <property type="match status" value="1"/>
</dbReference>
<feature type="region of interest" description="Disordered" evidence="8">
    <location>
        <begin position="551"/>
        <end position="577"/>
    </location>
</feature>
<dbReference type="EC" id="3.1.4.11" evidence="1 7"/>
<evidence type="ECO:0000256" key="8">
    <source>
        <dbReference type="SAM" id="MobiDB-lite"/>
    </source>
</evidence>
<dbReference type="KEGG" id="pti:PHATRDRAFT_bd1611"/>
<accession>B7S3T2</accession>
<comment type="catalytic activity">
    <reaction evidence="7">
        <text>a 1,2-diacyl-sn-glycero-3-phospho-(1D-myo-inositol-4,5-bisphosphate) + H2O = 1D-myo-inositol 1,4,5-trisphosphate + a 1,2-diacyl-sn-glycerol + H(+)</text>
        <dbReference type="Rhea" id="RHEA:33179"/>
        <dbReference type="ChEBI" id="CHEBI:15377"/>
        <dbReference type="ChEBI" id="CHEBI:15378"/>
        <dbReference type="ChEBI" id="CHEBI:17815"/>
        <dbReference type="ChEBI" id="CHEBI:58456"/>
        <dbReference type="ChEBI" id="CHEBI:203600"/>
        <dbReference type="EC" id="3.1.4.11"/>
    </reaction>
</comment>
<evidence type="ECO:0000256" key="3">
    <source>
        <dbReference type="ARBA" id="ARBA00022837"/>
    </source>
</evidence>
<dbReference type="GO" id="GO:0016042">
    <property type="term" value="P:lipid catabolic process"/>
    <property type="evidence" value="ECO:0007669"/>
    <property type="project" value="UniProtKB-KW"/>
</dbReference>
<gene>
    <name evidence="12" type="ORF">PHATRDRAFT_bd1000</name>
    <name evidence="13" type="ORF">PHATRDRAFT_bd1611</name>
</gene>
<feature type="domain" description="C2" evidence="9">
    <location>
        <begin position="729"/>
        <end position="866"/>
    </location>
</feature>
<dbReference type="GO" id="GO:0005509">
    <property type="term" value="F:calcium ion binding"/>
    <property type="evidence" value="ECO:0007669"/>
    <property type="project" value="InterPro"/>
</dbReference>
<dbReference type="PaxDb" id="2850-Phatrdraft1000"/>
<dbReference type="GeneID" id="7205142"/>
<dbReference type="PROSITE" id="PS50004">
    <property type="entry name" value="C2"/>
    <property type="match status" value="1"/>
</dbReference>
<evidence type="ECO:0000259" key="11">
    <source>
        <dbReference type="PROSITE" id="PS50222"/>
    </source>
</evidence>